<comment type="caution">
    <text evidence="1">The sequence shown here is derived from an EMBL/GenBank/DDBJ whole genome shotgun (WGS) entry which is preliminary data.</text>
</comment>
<dbReference type="EMBL" id="JSAN01000061">
    <property type="protein sequence ID" value="KIC72131.1"/>
    <property type="molecule type" value="Genomic_DNA"/>
</dbReference>
<gene>
    <name evidence="1" type="ORF">DB44_CO00010</name>
</gene>
<dbReference type="Proteomes" id="UP000031465">
    <property type="component" value="Unassembled WGS sequence"/>
</dbReference>
<sequence>MASLFSRHNINRIVLFAVFGTFTLTYGLPLHALPQVVLGSMKLRSFIE</sequence>
<organism evidence="1 2">
    <name type="scientific">Candidatus Protochlamydia amoebophila</name>
    <dbReference type="NCBI Taxonomy" id="362787"/>
    <lineage>
        <taxon>Bacteria</taxon>
        <taxon>Pseudomonadati</taxon>
        <taxon>Chlamydiota</taxon>
        <taxon>Chlamydiia</taxon>
        <taxon>Parachlamydiales</taxon>
        <taxon>Parachlamydiaceae</taxon>
        <taxon>Candidatus Protochlamydia</taxon>
    </lineage>
</organism>
<name>A0A0C1JNN2_9BACT</name>
<reference evidence="1 2" key="1">
    <citation type="journal article" date="2014" name="Mol. Biol. Evol.">
        <title>Massive expansion of Ubiquitination-related gene families within the Chlamydiae.</title>
        <authorList>
            <person name="Domman D."/>
            <person name="Collingro A."/>
            <person name="Lagkouvardos I."/>
            <person name="Gehre L."/>
            <person name="Weinmaier T."/>
            <person name="Rattei T."/>
            <person name="Subtil A."/>
            <person name="Horn M."/>
        </authorList>
    </citation>
    <scope>NUCLEOTIDE SEQUENCE [LARGE SCALE GENOMIC DNA]</scope>
    <source>
        <strain evidence="1 2">EI2</strain>
    </source>
</reference>
<proteinExistence type="predicted"/>
<accession>A0A0C1JNN2</accession>
<evidence type="ECO:0000313" key="2">
    <source>
        <dbReference type="Proteomes" id="UP000031465"/>
    </source>
</evidence>
<protein>
    <submittedName>
        <fullName evidence="1">Uncharacterized protein</fullName>
    </submittedName>
</protein>
<dbReference type="AlphaFoldDB" id="A0A0C1JNN2"/>
<evidence type="ECO:0000313" key="1">
    <source>
        <dbReference type="EMBL" id="KIC72131.1"/>
    </source>
</evidence>